<keyword evidence="1" id="KW-0496">Mitochondrion</keyword>
<dbReference type="AlphaFoldDB" id="A0A346RNJ6"/>
<accession>A0A346RNJ6</accession>
<sequence length="168" mass="19995">MKMMMMKFLTISFSINWMMKTPMSLGSMLFMQTLVMTILMNKMMVSAWMPMMMFLMMIGGLLVLFMYMSSIASNEKFKMNLLTFTIVIITMMIPMEEMMSEIHPLEMQMKSMSMEKIMLKKMTMNKMMYIMMMMLMYLILTMVMVTKLVKHHKGPLRKKSYEKTNSKK</sequence>
<evidence type="ECO:0000313" key="1">
    <source>
        <dbReference type="EMBL" id="AXS67643.1"/>
    </source>
</evidence>
<geneLocation type="mitochondrion" evidence="1"/>
<gene>
    <name evidence="1" type="primary">ND6</name>
</gene>
<name>A0A346RNJ6_9HEMI</name>
<proteinExistence type="predicted"/>
<reference evidence="1" key="1">
    <citation type="submission" date="2017-08" db="EMBL/GenBank/DDBJ databases">
        <title>The complete mitochondrial genome of Pellucidus guizhouensis sp. nov (Hemiptera: Cicadellidae: Deltocephalinae).</title>
        <authorList>
            <person name="Xing J.C."/>
            <person name="Wang J.J."/>
        </authorList>
    </citation>
    <scope>NUCLEOTIDE SEQUENCE</scope>
</reference>
<protein>
    <submittedName>
        <fullName evidence="1">NADH dehydrogenase subunit 6</fullName>
    </submittedName>
</protein>
<organism evidence="1">
    <name type="scientific">Cicadellidae gen. sp. 1 JCX-2018</name>
    <dbReference type="NCBI Taxonomy" id="2306300"/>
    <lineage>
        <taxon>Eukaryota</taxon>
        <taxon>Metazoa</taxon>
        <taxon>Ecdysozoa</taxon>
        <taxon>Arthropoda</taxon>
        <taxon>Hexapoda</taxon>
        <taxon>Insecta</taxon>
        <taxon>Pterygota</taxon>
        <taxon>Neoptera</taxon>
        <taxon>Paraneoptera</taxon>
        <taxon>Hemiptera</taxon>
        <taxon>Auchenorrhyncha</taxon>
        <taxon>Membracoidea</taxon>
        <taxon>Cicadellidae</taxon>
    </lineage>
</organism>
<dbReference type="EMBL" id="MF784429">
    <property type="protein sequence ID" value="AXS67643.1"/>
    <property type="molecule type" value="Genomic_DNA"/>
</dbReference>